<dbReference type="SUPFAM" id="SSF53474">
    <property type="entry name" value="alpha/beta-Hydrolases"/>
    <property type="match status" value="1"/>
</dbReference>
<dbReference type="RefSeq" id="WP_070742232.1">
    <property type="nucleotide sequence ID" value="NZ_MDZA01000084.1"/>
</dbReference>
<dbReference type="AlphaFoldDB" id="A0A1G1TJS9"/>
<dbReference type="Proteomes" id="UP000177506">
    <property type="component" value="Unassembled WGS sequence"/>
</dbReference>
<sequence length="93" mass="10564">MAQVQCPVLLLNGTEDLQVSARQNMSPMLKALHRAHRQATATRLEGVNHLFQPELEEWPVVDGAQQPTFSLEALKNIHEWWRSKPSCPGPHYP</sequence>
<dbReference type="EMBL" id="MDZA01000084">
    <property type="protein sequence ID" value="OGX91141.1"/>
    <property type="molecule type" value="Genomic_DNA"/>
</dbReference>
<dbReference type="Gene3D" id="3.40.50.1820">
    <property type="entry name" value="alpha/beta hydrolase"/>
    <property type="match status" value="1"/>
</dbReference>
<protein>
    <recommendedName>
        <fullName evidence="3">Peptidase S9 prolyl oligopeptidase catalytic domain-containing protein</fullName>
    </recommendedName>
</protein>
<accession>A0A1G1TJS9</accession>
<proteinExistence type="predicted"/>
<reference evidence="1 2" key="1">
    <citation type="submission" date="2016-08" db="EMBL/GenBank/DDBJ databases">
        <title>Hymenobacter coccineus sp. nov., Hymenobacter lapidarius sp. nov. and Hymenobacter glacialis sp. nov., isolated from Antarctic soil.</title>
        <authorList>
            <person name="Sedlacek I."/>
            <person name="Kralova S."/>
            <person name="Kyrova K."/>
            <person name="Maslanova I."/>
            <person name="Stankova E."/>
            <person name="Vrbovska V."/>
            <person name="Nemec M."/>
            <person name="Bartak M."/>
            <person name="Svec P."/>
            <person name="Busse H.-J."/>
            <person name="Pantucek R."/>
        </authorList>
    </citation>
    <scope>NUCLEOTIDE SEQUENCE [LARGE SCALE GENOMIC DNA]</scope>
    <source>
        <strain evidence="1 2">CCM 8649</strain>
    </source>
</reference>
<evidence type="ECO:0008006" key="3">
    <source>
        <dbReference type="Google" id="ProtNLM"/>
    </source>
</evidence>
<evidence type="ECO:0000313" key="1">
    <source>
        <dbReference type="EMBL" id="OGX91141.1"/>
    </source>
</evidence>
<dbReference type="OrthoDB" id="9809549at2"/>
<evidence type="ECO:0000313" key="2">
    <source>
        <dbReference type="Proteomes" id="UP000177506"/>
    </source>
</evidence>
<comment type="caution">
    <text evidence="1">The sequence shown here is derived from an EMBL/GenBank/DDBJ whole genome shotgun (WGS) entry which is preliminary data.</text>
</comment>
<gene>
    <name evidence="1" type="ORF">BEN49_20885</name>
</gene>
<organism evidence="1 2">
    <name type="scientific">Hymenobacter coccineus</name>
    <dbReference type="NCBI Taxonomy" id="1908235"/>
    <lineage>
        <taxon>Bacteria</taxon>
        <taxon>Pseudomonadati</taxon>
        <taxon>Bacteroidota</taxon>
        <taxon>Cytophagia</taxon>
        <taxon>Cytophagales</taxon>
        <taxon>Hymenobacteraceae</taxon>
        <taxon>Hymenobacter</taxon>
    </lineage>
</organism>
<dbReference type="InterPro" id="IPR029058">
    <property type="entry name" value="AB_hydrolase_fold"/>
</dbReference>
<name>A0A1G1TJS9_9BACT</name>
<keyword evidence="2" id="KW-1185">Reference proteome</keyword>